<evidence type="ECO:0000313" key="2">
    <source>
        <dbReference type="EMBL" id="AMP34871.1"/>
    </source>
</evidence>
<evidence type="ECO:0008006" key="3">
    <source>
        <dbReference type="Google" id="ProtNLM"/>
    </source>
</evidence>
<feature type="region of interest" description="Disordered" evidence="1">
    <location>
        <begin position="267"/>
        <end position="303"/>
    </location>
</feature>
<dbReference type="EMBL" id="KU140623">
    <property type="protein sequence ID" value="AMP34871.1"/>
    <property type="molecule type" value="Genomic_DNA"/>
</dbReference>
<evidence type="ECO:0000256" key="1">
    <source>
        <dbReference type="SAM" id="MobiDB-lite"/>
    </source>
</evidence>
<reference evidence="2" key="1">
    <citation type="submission" date="2015-11" db="EMBL/GenBank/DDBJ databases">
        <title>Molecular characterization of pSinB plasmid of arsenite oxidizing, metalotolerant Sinorhizobium sp. M14 - insight into the heavy metal resistome of sinorhizobial extrachromosomal replicons.</title>
        <authorList>
            <person name="Romaniuk K."/>
            <person name="Decewicz P."/>
            <person name="Mielnicki S."/>
            <person name="Sklodowska A."/>
            <person name="Dziewit L."/>
            <person name="Drewniak L."/>
        </authorList>
    </citation>
    <scope>NUCLEOTIDE SEQUENCE</scope>
    <source>
        <strain evidence="2">M14</strain>
        <plasmid evidence="2">pSinB</plasmid>
    </source>
</reference>
<proteinExistence type="predicted"/>
<dbReference type="AlphaFoldDB" id="A0A142BP63"/>
<sequence length="659" mass="72520">MRKAMIVIAVSKYKGAYPALPGTLTCAARLKRWAEAKDAGRNYEVLSLTDEGDLPVSRDRLENEISAFVTTRFIDRLVVWFGGHGLMRGRSQIWLLSGIHERNTDAVDVFAFTRALQKVNIGKFNRRLSAGQLSIISDCCLTTAKEVDGPYGTPVISRVGEYSSLNFDRFASTAPGASSFHISKDGNSTCLFTDCMLGALSGEVEEAIVRSDHRHSPAIVNHSLAQYLMKEIPDRAAVYGEYMEPDIATGLYPPDNVYLKLEPGLMPRTSASHRPPGEKRLDPGGVVAPEEGNEAQTPASDRIPPLWADDPDIAFRLDSAALHINSPSPFGVGEWVFPASKGDRQWQFVGNNPPSAVVSGKTLAILCDFEPDGFALDPFAGIIVRRSSPYVEIHVVQPRMNAVAILKDDHWTLVPIFHGTVAAMFTNLPRNVPLFDIANQRWDYMLCDALSTKTRALPRVADAPNLERGLYHSDDNPLPWINVAQLYALANEFANVTRLAQYMSEGSAGGLPFDIALLCATKLYWGFEDNQLVAYAHLPAATPQGFPGEWLLPVSWPAKAHVRLSGIAPITTIGWSFLRHERLLGADSPIVRFADRLSGAPSTGFNVSSTPDFLSAFGYRVFENTMADRAIDSDILQSRAGAAYQWSTHVQDHFDTWDQ</sequence>
<organism evidence="2">
    <name type="scientific">Sinorhizobium sp. M14</name>
    <dbReference type="NCBI Taxonomy" id="430451"/>
    <lineage>
        <taxon>Bacteria</taxon>
        <taxon>Pseudomonadati</taxon>
        <taxon>Pseudomonadota</taxon>
        <taxon>Alphaproteobacteria</taxon>
        <taxon>Hyphomicrobiales</taxon>
        <taxon>Rhizobiaceae</taxon>
        <taxon>Sinorhizobium/Ensifer group</taxon>
        <taxon>Sinorhizobium</taxon>
    </lineage>
</organism>
<protein>
    <recommendedName>
        <fullName evidence="3">Caspase domain-containing protein</fullName>
    </recommendedName>
</protein>
<keyword evidence="2" id="KW-0614">Plasmid</keyword>
<geneLocation type="plasmid" evidence="2">
    <name>pSinB</name>
</geneLocation>
<name>A0A142BP63_9HYPH</name>
<accession>A0A142BP63</accession>
<gene>
    <name evidence="2" type="ORF">pSinB_004</name>
</gene>